<dbReference type="Proteomes" id="UP000299084">
    <property type="component" value="Unassembled WGS sequence"/>
</dbReference>
<comment type="similarity">
    <text evidence="6">Belongs to the MAL family.</text>
</comment>
<feature type="transmembrane region" description="Helical" evidence="8">
    <location>
        <begin position="191"/>
        <end position="215"/>
    </location>
</feature>
<dbReference type="InterPro" id="IPR008253">
    <property type="entry name" value="Marvel"/>
</dbReference>
<evidence type="ECO:0000256" key="6">
    <source>
        <dbReference type="ARBA" id="ARBA00034721"/>
    </source>
</evidence>
<keyword evidence="3" id="KW-0677">Repeat</keyword>
<dbReference type="PANTHER" id="PTHR17068:SF3">
    <property type="entry name" value="MYELOID-ASSOCIATED DIFFERENTIATION MARKER"/>
    <property type="match status" value="1"/>
</dbReference>
<dbReference type="GO" id="GO:0005911">
    <property type="term" value="C:cell-cell junction"/>
    <property type="evidence" value="ECO:0007669"/>
    <property type="project" value="TreeGrafter"/>
</dbReference>
<feature type="transmembrane region" description="Helical" evidence="8">
    <location>
        <begin position="53"/>
        <end position="72"/>
    </location>
</feature>
<evidence type="ECO:0000313" key="10">
    <source>
        <dbReference type="EMBL" id="KAB1257088.1"/>
    </source>
</evidence>
<dbReference type="InterPro" id="IPR047123">
    <property type="entry name" value="MYADM-like"/>
</dbReference>
<evidence type="ECO:0000256" key="4">
    <source>
        <dbReference type="ARBA" id="ARBA00022989"/>
    </source>
</evidence>
<dbReference type="EMBL" id="JWIN03000027">
    <property type="protein sequence ID" value="KAB1257088.1"/>
    <property type="molecule type" value="Genomic_DNA"/>
</dbReference>
<dbReference type="AlphaFoldDB" id="A0A5N4CDU9"/>
<dbReference type="OrthoDB" id="10044855at2759"/>
<evidence type="ECO:0000259" key="9">
    <source>
        <dbReference type="PROSITE" id="PS51225"/>
    </source>
</evidence>
<sequence length="311" mass="35383">MTTTGNEFTSLRNLDVGVWTGRGCCLRLLQVLSTCIAFSLVASMGTWRGDIGNFSLFIWCFCFAVTLIIIIVEWFDLQRRFPFFWYNIPITFACYFALLCLSASITYTTTFVQFLPLSPNRDRAITAITFSCIACVLYGMEVAWIWDWYELGSNPCYVHTIPGLLKVLETLVACVIFGFISNTNLYLHQPALVWCVAVYSICFIQAAVAILLKLFKLKYTLPIPFPIFQVGLTLLSVIFYSSAVVLWPLYQFDEKLGGQAQRSSDGSCRDDLTYYVCAWDQRLAVAILTAINLLAYMADLVYWTRQVFVKD</sequence>
<dbReference type="GO" id="GO:0005886">
    <property type="term" value="C:plasma membrane"/>
    <property type="evidence" value="ECO:0007669"/>
    <property type="project" value="TreeGrafter"/>
</dbReference>
<name>A0A5N4CDU9_CAMDR</name>
<proteinExistence type="inferred from homology"/>
<evidence type="ECO:0000313" key="11">
    <source>
        <dbReference type="Proteomes" id="UP000299084"/>
    </source>
</evidence>
<evidence type="ECO:0000256" key="8">
    <source>
        <dbReference type="SAM" id="Phobius"/>
    </source>
</evidence>
<keyword evidence="4 8" id="KW-1133">Transmembrane helix</keyword>
<feature type="domain" description="MARVEL" evidence="9">
    <location>
        <begin position="18"/>
        <end position="150"/>
    </location>
</feature>
<feature type="transmembrane region" description="Helical" evidence="8">
    <location>
        <begin position="84"/>
        <end position="105"/>
    </location>
</feature>
<feature type="transmembrane region" description="Helical" evidence="8">
    <location>
        <begin position="167"/>
        <end position="185"/>
    </location>
</feature>
<comment type="subcellular location">
    <subcellularLocation>
        <location evidence="1">Membrane</location>
        <topology evidence="1">Multi-pass membrane protein</topology>
    </subcellularLocation>
</comment>
<protein>
    <submittedName>
        <fullName evidence="10">Myeloid-associated differentiation marker</fullName>
    </submittedName>
</protein>
<keyword evidence="5 7" id="KW-0472">Membrane</keyword>
<feature type="domain" description="MARVEL" evidence="9">
    <location>
        <begin position="157"/>
        <end position="308"/>
    </location>
</feature>
<evidence type="ECO:0000256" key="7">
    <source>
        <dbReference type="PROSITE-ProRule" id="PRU00581"/>
    </source>
</evidence>
<dbReference type="Pfam" id="PF01284">
    <property type="entry name" value="MARVEL"/>
    <property type="match status" value="2"/>
</dbReference>
<feature type="transmembrane region" description="Helical" evidence="8">
    <location>
        <begin position="227"/>
        <end position="250"/>
    </location>
</feature>
<gene>
    <name evidence="10" type="ORF">Cadr_000026068</name>
</gene>
<evidence type="ECO:0000256" key="1">
    <source>
        <dbReference type="ARBA" id="ARBA00004141"/>
    </source>
</evidence>
<comment type="caution">
    <text evidence="10">The sequence shown here is derived from an EMBL/GenBank/DDBJ whole genome shotgun (WGS) entry which is preliminary data.</text>
</comment>
<reference evidence="10 11" key="1">
    <citation type="journal article" date="2019" name="Mol. Ecol. Resour.">
        <title>Improving Illumina assemblies with Hi-C and long reads: an example with the North African dromedary.</title>
        <authorList>
            <person name="Elbers J.P."/>
            <person name="Rogers M.F."/>
            <person name="Perelman P.L."/>
            <person name="Proskuryakova A.A."/>
            <person name="Serdyukova N.A."/>
            <person name="Johnson W.E."/>
            <person name="Horin P."/>
            <person name="Corander J."/>
            <person name="Murphy D."/>
            <person name="Burger P.A."/>
        </authorList>
    </citation>
    <scope>NUCLEOTIDE SEQUENCE [LARGE SCALE GENOMIC DNA]</scope>
    <source>
        <strain evidence="10">Drom800</strain>
        <tissue evidence="10">Blood</tissue>
    </source>
</reference>
<feature type="transmembrane region" description="Helical" evidence="8">
    <location>
        <begin position="283"/>
        <end position="303"/>
    </location>
</feature>
<evidence type="ECO:0000256" key="2">
    <source>
        <dbReference type="ARBA" id="ARBA00022692"/>
    </source>
</evidence>
<organism evidence="10 11">
    <name type="scientific">Camelus dromedarius</name>
    <name type="common">Dromedary</name>
    <name type="synonym">Arabian camel</name>
    <dbReference type="NCBI Taxonomy" id="9838"/>
    <lineage>
        <taxon>Eukaryota</taxon>
        <taxon>Metazoa</taxon>
        <taxon>Chordata</taxon>
        <taxon>Craniata</taxon>
        <taxon>Vertebrata</taxon>
        <taxon>Euteleostomi</taxon>
        <taxon>Mammalia</taxon>
        <taxon>Eutheria</taxon>
        <taxon>Laurasiatheria</taxon>
        <taxon>Artiodactyla</taxon>
        <taxon>Tylopoda</taxon>
        <taxon>Camelidae</taxon>
        <taxon>Camelus</taxon>
    </lineage>
</organism>
<feature type="transmembrane region" description="Helical" evidence="8">
    <location>
        <begin position="125"/>
        <end position="146"/>
    </location>
</feature>
<evidence type="ECO:0000256" key="5">
    <source>
        <dbReference type="ARBA" id="ARBA00023136"/>
    </source>
</evidence>
<dbReference type="PANTHER" id="PTHR17068">
    <property type="entry name" value="MYELOID-ASSOCIATED DIFFERENTIATION MARKER MYADM FAMILY MEMBER"/>
    <property type="match status" value="1"/>
</dbReference>
<keyword evidence="2 7" id="KW-0812">Transmembrane</keyword>
<accession>A0A5N4CDU9</accession>
<evidence type="ECO:0000256" key="3">
    <source>
        <dbReference type="ARBA" id="ARBA00022737"/>
    </source>
</evidence>
<keyword evidence="11" id="KW-1185">Reference proteome</keyword>
<dbReference type="PROSITE" id="PS51225">
    <property type="entry name" value="MARVEL"/>
    <property type="match status" value="2"/>
</dbReference>